<reference evidence="2 3" key="1">
    <citation type="journal article" date="2016" name="Mol. Biol. Evol.">
        <title>Comparative Genomics of Early-Diverging Mushroom-Forming Fungi Provides Insights into the Origins of Lignocellulose Decay Capabilities.</title>
        <authorList>
            <person name="Nagy L.G."/>
            <person name="Riley R."/>
            <person name="Tritt A."/>
            <person name="Adam C."/>
            <person name="Daum C."/>
            <person name="Floudas D."/>
            <person name="Sun H."/>
            <person name="Yadav J.S."/>
            <person name="Pangilinan J."/>
            <person name="Larsson K.H."/>
            <person name="Matsuura K."/>
            <person name="Barry K."/>
            <person name="Labutti K."/>
            <person name="Kuo R."/>
            <person name="Ohm R.A."/>
            <person name="Bhattacharya S.S."/>
            <person name="Shirouzu T."/>
            <person name="Yoshinaga Y."/>
            <person name="Martin F.M."/>
            <person name="Grigoriev I.V."/>
            <person name="Hibbett D.S."/>
        </authorList>
    </citation>
    <scope>NUCLEOTIDE SEQUENCE [LARGE SCALE GENOMIC DNA]</scope>
    <source>
        <strain evidence="2 3">93-53</strain>
    </source>
</reference>
<sequence>VERWDIKAITFCHTFKLCPYPARTFCRHNCNFSSAKSVSTSTGAGASFGTQSTPLEATEQEKPMGVSSVSGENVEALLDAQQR</sequence>
<feature type="compositionally biased region" description="Polar residues" evidence="1">
    <location>
        <begin position="35"/>
        <end position="55"/>
    </location>
</feature>
<evidence type="ECO:0000313" key="2">
    <source>
        <dbReference type="EMBL" id="KZT01255.1"/>
    </source>
</evidence>
<organism evidence="2 3">
    <name type="scientific">Laetiporus sulphureus 93-53</name>
    <dbReference type="NCBI Taxonomy" id="1314785"/>
    <lineage>
        <taxon>Eukaryota</taxon>
        <taxon>Fungi</taxon>
        <taxon>Dikarya</taxon>
        <taxon>Basidiomycota</taxon>
        <taxon>Agaricomycotina</taxon>
        <taxon>Agaricomycetes</taxon>
        <taxon>Polyporales</taxon>
        <taxon>Laetiporus</taxon>
    </lineage>
</organism>
<dbReference type="Proteomes" id="UP000076871">
    <property type="component" value="Unassembled WGS sequence"/>
</dbReference>
<gene>
    <name evidence="2" type="ORF">LAESUDRAFT_491763</name>
</gene>
<dbReference type="AlphaFoldDB" id="A0A165BL52"/>
<dbReference type="EMBL" id="KV427668">
    <property type="protein sequence ID" value="KZT01255.1"/>
    <property type="molecule type" value="Genomic_DNA"/>
</dbReference>
<dbReference type="InParanoid" id="A0A165BL52"/>
<proteinExistence type="predicted"/>
<feature type="region of interest" description="Disordered" evidence="1">
    <location>
        <begin position="35"/>
        <end position="73"/>
    </location>
</feature>
<dbReference type="GeneID" id="63819697"/>
<protein>
    <submittedName>
        <fullName evidence="2">Uncharacterized protein</fullName>
    </submittedName>
</protein>
<feature type="non-terminal residue" evidence="2">
    <location>
        <position position="1"/>
    </location>
</feature>
<name>A0A165BL52_9APHY</name>
<evidence type="ECO:0000256" key="1">
    <source>
        <dbReference type="SAM" id="MobiDB-lite"/>
    </source>
</evidence>
<accession>A0A165BL52</accession>
<keyword evidence="3" id="KW-1185">Reference proteome</keyword>
<dbReference type="OrthoDB" id="3143642at2759"/>
<dbReference type="RefSeq" id="XP_040758995.1">
    <property type="nucleotide sequence ID" value="XM_040902666.1"/>
</dbReference>
<evidence type="ECO:0000313" key="3">
    <source>
        <dbReference type="Proteomes" id="UP000076871"/>
    </source>
</evidence>